<gene>
    <name evidence="13" type="primary">C75A3</name>
    <name evidence="13" type="ORF">HannXRQ_Chr14g0430831</name>
    <name evidence="12" type="ORF">HanXRQr2_Chr14g0624281</name>
</gene>
<sequence>MDIITPLLYTLFTALVFLVLHSLHSRHSKRLPPGPAPWPIVGNLPHLSTLPHHSLTALAKKYGPLMHLRFGFVDVVVVTSASVAAQIIKVHDVNFASRPPNSGAKHMAYNYHDLVFAPYGPRWRMLRKICVLNLFSAKALANFRHVRQEEVAKLTRALVGAGQSTVRLGQLINVCTTNALARVLLGRRVFDDSDPKANEFKEMVIELMVLGAEFNIGDFIPALDWLDLQGITKKMKKLHDRFDSFINVIFEEHKSANRGEPHHVDLLTTLKNDVDGEGSKLSDIEIKALYLNLFTAGTDPTNSTVEWAIAELIRHPQILKQAQKELDIVVGQNRLVTELDLGQLTIIQAITKETFRLHPPSAIALPRIASESCEVDKYYIPKGSMLLFNLWAIARDPKLWTDPLEFKPTRFLPGGEKSNVDIRGNDFEVMPFGAGRRMCVGMSLGLRMTQLLIATLVQSFDWELANGLEPEKLNMDESYGLTLQKAEPLMVHPKPRLAPHVYQCV</sequence>
<evidence type="ECO:0000256" key="2">
    <source>
        <dbReference type="ARBA" id="ARBA00010617"/>
    </source>
</evidence>
<dbReference type="GO" id="GO:0016711">
    <property type="term" value="F:flavonoid 3'-monooxygenase activity"/>
    <property type="evidence" value="ECO:0007669"/>
    <property type="project" value="UniProtKB-EC"/>
</dbReference>
<dbReference type="GO" id="GO:0020037">
    <property type="term" value="F:heme binding"/>
    <property type="evidence" value="ECO:0007669"/>
    <property type="project" value="InterPro"/>
</dbReference>
<keyword evidence="7 9" id="KW-0408">Iron</keyword>
<name>A0A251SE34_HELAN</name>
<reference evidence="12 14" key="1">
    <citation type="journal article" date="2017" name="Nature">
        <title>The sunflower genome provides insights into oil metabolism, flowering and Asterid evolution.</title>
        <authorList>
            <person name="Badouin H."/>
            <person name="Gouzy J."/>
            <person name="Grassa C.J."/>
            <person name="Murat F."/>
            <person name="Staton S.E."/>
            <person name="Cottret L."/>
            <person name="Lelandais-Briere C."/>
            <person name="Owens G.L."/>
            <person name="Carrere S."/>
            <person name="Mayjonade B."/>
            <person name="Legrand L."/>
            <person name="Gill N."/>
            <person name="Kane N.C."/>
            <person name="Bowers J.E."/>
            <person name="Hubner S."/>
            <person name="Bellec A."/>
            <person name="Berard A."/>
            <person name="Berges H."/>
            <person name="Blanchet N."/>
            <person name="Boniface M.C."/>
            <person name="Brunel D."/>
            <person name="Catrice O."/>
            <person name="Chaidir N."/>
            <person name="Claudel C."/>
            <person name="Donnadieu C."/>
            <person name="Faraut T."/>
            <person name="Fievet G."/>
            <person name="Helmstetter N."/>
            <person name="King M."/>
            <person name="Knapp S.J."/>
            <person name="Lai Z."/>
            <person name="Le Paslier M.C."/>
            <person name="Lippi Y."/>
            <person name="Lorenzon L."/>
            <person name="Mandel J.R."/>
            <person name="Marage G."/>
            <person name="Marchand G."/>
            <person name="Marquand E."/>
            <person name="Bret-Mestries E."/>
            <person name="Morien E."/>
            <person name="Nambeesan S."/>
            <person name="Nguyen T."/>
            <person name="Pegot-Espagnet P."/>
            <person name="Pouilly N."/>
            <person name="Raftis F."/>
            <person name="Sallet E."/>
            <person name="Schiex T."/>
            <person name="Thomas J."/>
            <person name="Vandecasteele C."/>
            <person name="Vares D."/>
            <person name="Vear F."/>
            <person name="Vautrin S."/>
            <person name="Crespi M."/>
            <person name="Mangin B."/>
            <person name="Burke J.M."/>
            <person name="Salse J."/>
            <person name="Munos S."/>
            <person name="Vincourt P."/>
            <person name="Rieseberg L.H."/>
            <person name="Langlade N.B."/>
        </authorList>
    </citation>
    <scope>NUCLEOTIDE SEQUENCE [LARGE SCALE GENOMIC DNA]</scope>
    <source>
        <strain evidence="14">cv. SF193</strain>
        <tissue evidence="12">Leaves</tissue>
    </source>
</reference>
<dbReference type="EMBL" id="MNCJ02000329">
    <property type="protein sequence ID" value="KAF5767432.1"/>
    <property type="molecule type" value="Genomic_DNA"/>
</dbReference>
<dbReference type="FunCoup" id="A0A251SE34">
    <property type="interactions" value="595"/>
</dbReference>
<dbReference type="OMA" id="HRTLHEM"/>
<dbReference type="Gene3D" id="1.10.630.10">
    <property type="entry name" value="Cytochrome P450"/>
    <property type="match status" value="1"/>
</dbReference>
<keyword evidence="11" id="KW-0472">Membrane</keyword>
<dbReference type="PRINTS" id="PR00463">
    <property type="entry name" value="EP450I"/>
</dbReference>
<reference evidence="13" key="2">
    <citation type="submission" date="2017-02" db="EMBL/GenBank/DDBJ databases">
        <title>Sunflower complete genome.</title>
        <authorList>
            <person name="Langlade N."/>
            <person name="Munos S."/>
        </authorList>
    </citation>
    <scope>NUCLEOTIDE SEQUENCE [LARGE SCALE GENOMIC DNA]</scope>
    <source>
        <tissue evidence="13">Leaves</tissue>
    </source>
</reference>
<evidence type="ECO:0000256" key="8">
    <source>
        <dbReference type="ARBA" id="ARBA00023033"/>
    </source>
</evidence>
<evidence type="ECO:0000313" key="12">
    <source>
        <dbReference type="EMBL" id="KAF5767432.1"/>
    </source>
</evidence>
<dbReference type="InParanoid" id="A0A251SE34"/>
<evidence type="ECO:0000256" key="3">
    <source>
        <dbReference type="ARBA" id="ARBA00022617"/>
    </source>
</evidence>
<accession>A0A251SE34</accession>
<comment type="cofactor">
    <cofactor evidence="1 9">
        <name>heme</name>
        <dbReference type="ChEBI" id="CHEBI:30413"/>
    </cofactor>
</comment>
<evidence type="ECO:0000313" key="14">
    <source>
        <dbReference type="Proteomes" id="UP000215914"/>
    </source>
</evidence>
<evidence type="ECO:0000256" key="7">
    <source>
        <dbReference type="ARBA" id="ARBA00023004"/>
    </source>
</evidence>
<dbReference type="PROSITE" id="PS00086">
    <property type="entry name" value="CYTOCHROME_P450"/>
    <property type="match status" value="1"/>
</dbReference>
<proteinExistence type="inferred from homology"/>
<dbReference type="Gramene" id="mRNA:HanXRQr2_Chr14g0624281">
    <property type="protein sequence ID" value="mRNA:HanXRQr2_Chr14g0624281"/>
    <property type="gene ID" value="HanXRQr2_Chr14g0624281"/>
</dbReference>
<dbReference type="EMBL" id="CM007903">
    <property type="protein sequence ID" value="OTF97097.1"/>
    <property type="molecule type" value="Genomic_DNA"/>
</dbReference>
<dbReference type="STRING" id="4232.A0A251SE34"/>
<dbReference type="PRINTS" id="PR00385">
    <property type="entry name" value="P450"/>
</dbReference>
<dbReference type="InterPro" id="IPR001128">
    <property type="entry name" value="Cyt_P450"/>
</dbReference>
<dbReference type="PANTHER" id="PTHR47944:SF18">
    <property type="entry name" value="FLAVONOID 3'-MONOOXYGENASE"/>
    <property type="match status" value="1"/>
</dbReference>
<dbReference type="InterPro" id="IPR036396">
    <property type="entry name" value="Cyt_P450_sf"/>
</dbReference>
<keyword evidence="11" id="KW-1133">Transmembrane helix</keyword>
<evidence type="ECO:0000256" key="1">
    <source>
        <dbReference type="ARBA" id="ARBA00001971"/>
    </source>
</evidence>
<evidence type="ECO:0000256" key="4">
    <source>
        <dbReference type="ARBA" id="ARBA00022723"/>
    </source>
</evidence>
<dbReference type="SUPFAM" id="SSF48264">
    <property type="entry name" value="Cytochrome P450"/>
    <property type="match status" value="1"/>
</dbReference>
<feature type="binding site" description="axial binding residue" evidence="9">
    <location>
        <position position="439"/>
    </location>
    <ligand>
        <name>heme</name>
        <dbReference type="ChEBI" id="CHEBI:30413"/>
    </ligand>
    <ligandPart>
        <name>Fe</name>
        <dbReference type="ChEBI" id="CHEBI:18248"/>
    </ligandPart>
</feature>
<dbReference type="InterPro" id="IPR017972">
    <property type="entry name" value="Cyt_P450_CS"/>
</dbReference>
<dbReference type="PANTHER" id="PTHR47944">
    <property type="entry name" value="CYTOCHROME P450 98A9"/>
    <property type="match status" value="1"/>
</dbReference>
<dbReference type="GO" id="GO:0005506">
    <property type="term" value="F:iron ion binding"/>
    <property type="evidence" value="ECO:0007669"/>
    <property type="project" value="InterPro"/>
</dbReference>
<feature type="transmembrane region" description="Helical" evidence="11">
    <location>
        <begin position="6"/>
        <end position="23"/>
    </location>
</feature>
<evidence type="ECO:0000256" key="11">
    <source>
        <dbReference type="SAM" id="Phobius"/>
    </source>
</evidence>
<dbReference type="Proteomes" id="UP000215914">
    <property type="component" value="Chromosome 14"/>
</dbReference>
<dbReference type="Pfam" id="PF00067">
    <property type="entry name" value="p450"/>
    <property type="match status" value="1"/>
</dbReference>
<dbReference type="EC" id="1.14.14.82" evidence="12"/>
<evidence type="ECO:0000256" key="9">
    <source>
        <dbReference type="PIRSR" id="PIRSR602401-1"/>
    </source>
</evidence>
<dbReference type="OrthoDB" id="2789670at2759"/>
<keyword evidence="5" id="KW-0521">NADP</keyword>
<reference evidence="12" key="3">
    <citation type="submission" date="2020-06" db="EMBL/GenBank/DDBJ databases">
        <title>Helianthus annuus Genome sequencing and assembly Release 2.</title>
        <authorList>
            <person name="Gouzy J."/>
            <person name="Langlade N."/>
            <person name="Munos S."/>
        </authorList>
    </citation>
    <scope>NUCLEOTIDE SEQUENCE</scope>
    <source>
        <tissue evidence="12">Leaves</tissue>
    </source>
</reference>
<keyword evidence="3 9" id="KW-0349">Heme</keyword>
<keyword evidence="14" id="KW-1185">Reference proteome</keyword>
<evidence type="ECO:0000256" key="6">
    <source>
        <dbReference type="ARBA" id="ARBA00023002"/>
    </source>
</evidence>
<evidence type="ECO:0000256" key="10">
    <source>
        <dbReference type="RuleBase" id="RU000461"/>
    </source>
</evidence>
<keyword evidence="11" id="KW-0812">Transmembrane</keyword>
<dbReference type="GO" id="GO:0016709">
    <property type="term" value="F:oxidoreductase activity, acting on paired donors, with incorporation or reduction of molecular oxygen, NAD(P)H as one donor, and incorporation of one atom of oxygen"/>
    <property type="evidence" value="ECO:0000318"/>
    <property type="project" value="GO_Central"/>
</dbReference>
<organism evidence="13 14">
    <name type="scientific">Helianthus annuus</name>
    <name type="common">Common sunflower</name>
    <dbReference type="NCBI Taxonomy" id="4232"/>
    <lineage>
        <taxon>Eukaryota</taxon>
        <taxon>Viridiplantae</taxon>
        <taxon>Streptophyta</taxon>
        <taxon>Embryophyta</taxon>
        <taxon>Tracheophyta</taxon>
        <taxon>Spermatophyta</taxon>
        <taxon>Magnoliopsida</taxon>
        <taxon>eudicotyledons</taxon>
        <taxon>Gunneridae</taxon>
        <taxon>Pentapetalae</taxon>
        <taxon>asterids</taxon>
        <taxon>campanulids</taxon>
        <taxon>Asterales</taxon>
        <taxon>Asteraceae</taxon>
        <taxon>Asteroideae</taxon>
        <taxon>Heliantheae alliance</taxon>
        <taxon>Heliantheae</taxon>
        <taxon>Helianthus</taxon>
    </lineage>
</organism>
<dbReference type="FunFam" id="1.10.630.10:FF:000026">
    <property type="entry name" value="Cytochrome P450 82C4"/>
    <property type="match status" value="1"/>
</dbReference>
<evidence type="ECO:0000256" key="5">
    <source>
        <dbReference type="ARBA" id="ARBA00022857"/>
    </source>
</evidence>
<protein>
    <submittedName>
        <fullName evidence="12">Flavonoid 3'-monooxygenase</fullName>
        <ecNumber evidence="12">1.14.14.82</ecNumber>
    </submittedName>
    <submittedName>
        <fullName evidence="13">Putative flavonoid 3',5'-hydroxylase 2</fullName>
    </submittedName>
</protein>
<keyword evidence="4 9" id="KW-0479">Metal-binding</keyword>
<dbReference type="InterPro" id="IPR002401">
    <property type="entry name" value="Cyt_P450_E_grp-I"/>
</dbReference>
<dbReference type="AlphaFoldDB" id="A0A251SE34"/>
<keyword evidence="6 10" id="KW-0560">Oxidoreductase</keyword>
<evidence type="ECO:0000313" key="13">
    <source>
        <dbReference type="EMBL" id="OTF97097.1"/>
    </source>
</evidence>
<keyword evidence="8 10" id="KW-0503">Monooxygenase</keyword>
<comment type="similarity">
    <text evidence="2 10">Belongs to the cytochrome P450 family.</text>
</comment>
<dbReference type="GO" id="GO:0016020">
    <property type="term" value="C:membrane"/>
    <property type="evidence" value="ECO:0000318"/>
    <property type="project" value="GO_Central"/>
</dbReference>